<accession>E9G9I5</accession>
<dbReference type="STRING" id="6669.E9G9I5"/>
<dbReference type="Proteomes" id="UP000000305">
    <property type="component" value="Unassembled WGS sequence"/>
</dbReference>
<dbReference type="OrthoDB" id="206335at2759"/>
<comment type="similarity">
    <text evidence="2">Belongs to the REXO1/REXO3 family.</text>
</comment>
<dbReference type="SMART" id="SM00479">
    <property type="entry name" value="EXOIII"/>
    <property type="match status" value="1"/>
</dbReference>
<dbReference type="InterPro" id="IPR012337">
    <property type="entry name" value="RNaseH-like_sf"/>
</dbReference>
<evidence type="ECO:0000313" key="9">
    <source>
        <dbReference type="Proteomes" id="UP000000305"/>
    </source>
</evidence>
<evidence type="ECO:0000313" key="8">
    <source>
        <dbReference type="EMBL" id="EFX83572.1"/>
    </source>
</evidence>
<evidence type="ECO:0000259" key="7">
    <source>
        <dbReference type="SMART" id="SM00479"/>
    </source>
</evidence>
<evidence type="ECO:0000256" key="4">
    <source>
        <dbReference type="ARBA" id="ARBA00022801"/>
    </source>
</evidence>
<protein>
    <recommendedName>
        <fullName evidence="7">Exonuclease domain-containing protein</fullName>
    </recommendedName>
</protein>
<evidence type="ECO:0000256" key="6">
    <source>
        <dbReference type="SAM" id="MobiDB-lite"/>
    </source>
</evidence>
<keyword evidence="5" id="KW-0539">Nucleus</keyword>
<gene>
    <name evidence="8" type="ORF">DAPPUDRAFT_315358</name>
</gene>
<dbReference type="GO" id="GO:0003676">
    <property type="term" value="F:nucleic acid binding"/>
    <property type="evidence" value="ECO:0007669"/>
    <property type="project" value="InterPro"/>
</dbReference>
<dbReference type="InterPro" id="IPR036397">
    <property type="entry name" value="RNaseH_sf"/>
</dbReference>
<evidence type="ECO:0000256" key="5">
    <source>
        <dbReference type="ARBA" id="ARBA00023242"/>
    </source>
</evidence>
<keyword evidence="4" id="KW-0378">Hydrolase</keyword>
<dbReference type="FunFam" id="3.30.420.10:FF:000385">
    <property type="match status" value="1"/>
</dbReference>
<feature type="domain" description="Exonuclease" evidence="7">
    <location>
        <begin position="222"/>
        <end position="377"/>
    </location>
</feature>
<dbReference type="GO" id="GO:0031125">
    <property type="term" value="P:rRNA 3'-end processing"/>
    <property type="evidence" value="ECO:0000318"/>
    <property type="project" value="GO_Central"/>
</dbReference>
<feature type="region of interest" description="Disordered" evidence="6">
    <location>
        <begin position="1"/>
        <end position="23"/>
    </location>
</feature>
<organism evidence="8 9">
    <name type="scientific">Daphnia pulex</name>
    <name type="common">Water flea</name>
    <dbReference type="NCBI Taxonomy" id="6669"/>
    <lineage>
        <taxon>Eukaryota</taxon>
        <taxon>Metazoa</taxon>
        <taxon>Ecdysozoa</taxon>
        <taxon>Arthropoda</taxon>
        <taxon>Crustacea</taxon>
        <taxon>Branchiopoda</taxon>
        <taxon>Diplostraca</taxon>
        <taxon>Cladocera</taxon>
        <taxon>Anomopoda</taxon>
        <taxon>Daphniidae</taxon>
        <taxon>Daphnia</taxon>
    </lineage>
</organism>
<dbReference type="Gene3D" id="3.30.420.10">
    <property type="entry name" value="Ribonuclease H-like superfamily/Ribonuclease H"/>
    <property type="match status" value="1"/>
</dbReference>
<dbReference type="PANTHER" id="PTHR12801:SF115">
    <property type="entry name" value="FI18136P1-RELATED"/>
    <property type="match status" value="1"/>
</dbReference>
<sequence length="380" mass="43911">MTIRGTFSNPTVSSSSTENDVEMKADSLLTRDEALEKFKANSNGKTSTIRPYRSLSFPKLMMERFRIFQDYINPDHPKIPFKLGNWVSRNVRQQQLDKLFKESIILYSEREDAYNRAVEEEISADNMLLWEFQPESSLDLFSYRQMERATLHKEMGWYLLTCAELEVLLFPRPAADGCGSAVVNPSLQYSWFSKHLRQQQHIPLDGFVQTIPKLPPLDGIHDVFALDCDMCLISEGPEAVRVTVVRWDNFIAYQTLIRPGNLIKHLNMGFTGINEMDLLNVQTTISDVQEVLLKMFSSKTILIGHGLCNTLRVLRFIHDKVVDISHMFPQITEMANTKTLRKLCRVFFNRNIKHIDSSKYATACLDLVWKKIKDDYNDII</sequence>
<proteinExistence type="inferred from homology"/>
<dbReference type="GO" id="GO:0005634">
    <property type="term" value="C:nucleus"/>
    <property type="evidence" value="ECO:0000318"/>
    <property type="project" value="GO_Central"/>
</dbReference>
<keyword evidence="3" id="KW-0540">Nuclease</keyword>
<feature type="compositionally biased region" description="Polar residues" evidence="6">
    <location>
        <begin position="1"/>
        <end position="18"/>
    </location>
</feature>
<dbReference type="InterPro" id="IPR047021">
    <property type="entry name" value="REXO1/3/4-like"/>
</dbReference>
<dbReference type="Pfam" id="PF15870">
    <property type="entry name" value="EloA-BP1"/>
    <property type="match status" value="1"/>
</dbReference>
<comment type="subcellular location">
    <subcellularLocation>
        <location evidence="1">Nucleus</location>
    </subcellularLocation>
</comment>
<dbReference type="InterPro" id="IPR031736">
    <property type="entry name" value="REXO1-like_dom"/>
</dbReference>
<dbReference type="InParanoid" id="E9G9I5"/>
<dbReference type="PANTHER" id="PTHR12801">
    <property type="entry name" value="RNA EXONUCLEASE REXO1 / RECO3 FAMILY MEMBER-RELATED"/>
    <property type="match status" value="1"/>
</dbReference>
<dbReference type="KEGG" id="dpx:DAPPUDRAFT_315358"/>
<dbReference type="SUPFAM" id="SSF53098">
    <property type="entry name" value="Ribonuclease H-like"/>
    <property type="match status" value="1"/>
</dbReference>
<dbReference type="eggNOG" id="KOG2248">
    <property type="taxonomic scope" value="Eukaryota"/>
</dbReference>
<evidence type="ECO:0000256" key="3">
    <source>
        <dbReference type="ARBA" id="ARBA00022722"/>
    </source>
</evidence>
<dbReference type="AlphaFoldDB" id="E9G9I5"/>
<evidence type="ECO:0000256" key="1">
    <source>
        <dbReference type="ARBA" id="ARBA00004123"/>
    </source>
</evidence>
<reference evidence="8 9" key="1">
    <citation type="journal article" date="2011" name="Science">
        <title>The ecoresponsive genome of Daphnia pulex.</title>
        <authorList>
            <person name="Colbourne J.K."/>
            <person name="Pfrender M.E."/>
            <person name="Gilbert D."/>
            <person name="Thomas W.K."/>
            <person name="Tucker A."/>
            <person name="Oakley T.H."/>
            <person name="Tokishita S."/>
            <person name="Aerts A."/>
            <person name="Arnold G.J."/>
            <person name="Basu M.K."/>
            <person name="Bauer D.J."/>
            <person name="Caceres C.E."/>
            <person name="Carmel L."/>
            <person name="Casola C."/>
            <person name="Choi J.H."/>
            <person name="Detter J.C."/>
            <person name="Dong Q."/>
            <person name="Dusheyko S."/>
            <person name="Eads B.D."/>
            <person name="Frohlich T."/>
            <person name="Geiler-Samerotte K.A."/>
            <person name="Gerlach D."/>
            <person name="Hatcher P."/>
            <person name="Jogdeo S."/>
            <person name="Krijgsveld J."/>
            <person name="Kriventseva E.V."/>
            <person name="Kultz D."/>
            <person name="Laforsch C."/>
            <person name="Lindquist E."/>
            <person name="Lopez J."/>
            <person name="Manak J.R."/>
            <person name="Muller J."/>
            <person name="Pangilinan J."/>
            <person name="Patwardhan R.P."/>
            <person name="Pitluck S."/>
            <person name="Pritham E.J."/>
            <person name="Rechtsteiner A."/>
            <person name="Rho M."/>
            <person name="Rogozin I.B."/>
            <person name="Sakarya O."/>
            <person name="Salamov A."/>
            <person name="Schaack S."/>
            <person name="Shapiro H."/>
            <person name="Shiga Y."/>
            <person name="Skalitzky C."/>
            <person name="Smith Z."/>
            <person name="Souvorov A."/>
            <person name="Sung W."/>
            <person name="Tang Z."/>
            <person name="Tsuchiya D."/>
            <person name="Tu H."/>
            <person name="Vos H."/>
            <person name="Wang M."/>
            <person name="Wolf Y.I."/>
            <person name="Yamagata H."/>
            <person name="Yamada T."/>
            <person name="Ye Y."/>
            <person name="Shaw J.R."/>
            <person name="Andrews J."/>
            <person name="Crease T.J."/>
            <person name="Tang H."/>
            <person name="Lucas S.M."/>
            <person name="Robertson H.M."/>
            <person name="Bork P."/>
            <person name="Koonin E.V."/>
            <person name="Zdobnov E.M."/>
            <person name="Grigoriev I.V."/>
            <person name="Lynch M."/>
            <person name="Boore J.L."/>
        </authorList>
    </citation>
    <scope>NUCLEOTIDE SEQUENCE [LARGE SCALE GENOMIC DNA]</scope>
</reference>
<name>E9G9I5_DAPPU</name>
<dbReference type="EMBL" id="GL732536">
    <property type="protein sequence ID" value="EFX83572.1"/>
    <property type="molecule type" value="Genomic_DNA"/>
</dbReference>
<dbReference type="PhylomeDB" id="E9G9I5"/>
<dbReference type="InterPro" id="IPR013520">
    <property type="entry name" value="Ribonucl_H"/>
</dbReference>
<dbReference type="HOGENOM" id="CLU_728175_0_0_1"/>
<evidence type="ECO:0000256" key="2">
    <source>
        <dbReference type="ARBA" id="ARBA00006357"/>
    </source>
</evidence>
<dbReference type="GO" id="GO:0004527">
    <property type="term" value="F:exonuclease activity"/>
    <property type="evidence" value="ECO:0000318"/>
    <property type="project" value="GO_Central"/>
</dbReference>
<keyword evidence="9" id="KW-1185">Reference proteome</keyword>